<comment type="catalytic activity">
    <reaction evidence="9">
        <text>O-phospho-L-threonyl-[protein] + H2O = L-threonyl-[protein] + phosphate</text>
        <dbReference type="Rhea" id="RHEA:47004"/>
        <dbReference type="Rhea" id="RHEA-COMP:11060"/>
        <dbReference type="Rhea" id="RHEA-COMP:11605"/>
        <dbReference type="ChEBI" id="CHEBI:15377"/>
        <dbReference type="ChEBI" id="CHEBI:30013"/>
        <dbReference type="ChEBI" id="CHEBI:43474"/>
        <dbReference type="ChEBI" id="CHEBI:61977"/>
        <dbReference type="EC" id="3.1.3.16"/>
    </reaction>
    <physiologicalReaction direction="left-to-right" evidence="9">
        <dbReference type="Rhea" id="RHEA:47005"/>
    </physiologicalReaction>
</comment>
<evidence type="ECO:0000256" key="5">
    <source>
        <dbReference type="ARBA" id="ARBA00022723"/>
    </source>
</evidence>
<keyword evidence="14" id="KW-1185">Reference proteome</keyword>
<organism evidence="13 14">
    <name type="scientific">Hohenbuehelia grisea</name>
    <dbReference type="NCBI Taxonomy" id="104357"/>
    <lineage>
        <taxon>Eukaryota</taxon>
        <taxon>Fungi</taxon>
        <taxon>Dikarya</taxon>
        <taxon>Basidiomycota</taxon>
        <taxon>Agaricomycotina</taxon>
        <taxon>Agaricomycetes</taxon>
        <taxon>Agaricomycetidae</taxon>
        <taxon>Agaricales</taxon>
        <taxon>Pleurotineae</taxon>
        <taxon>Pleurotaceae</taxon>
        <taxon>Hohenbuehelia</taxon>
    </lineage>
</organism>
<dbReference type="PANTHER" id="PTHR13832:SF565">
    <property type="entry name" value="AT28366P-RELATED"/>
    <property type="match status" value="1"/>
</dbReference>
<feature type="domain" description="PPM-type phosphatase" evidence="12">
    <location>
        <begin position="45"/>
        <end position="312"/>
    </location>
</feature>
<evidence type="ECO:0000256" key="6">
    <source>
        <dbReference type="ARBA" id="ARBA00022801"/>
    </source>
</evidence>
<evidence type="ECO:0000256" key="8">
    <source>
        <dbReference type="ARBA" id="ARBA00023211"/>
    </source>
</evidence>
<evidence type="ECO:0000256" key="11">
    <source>
        <dbReference type="SAM" id="MobiDB-lite"/>
    </source>
</evidence>
<evidence type="ECO:0000313" key="14">
    <source>
        <dbReference type="Proteomes" id="UP001556367"/>
    </source>
</evidence>
<dbReference type="SUPFAM" id="SSF81606">
    <property type="entry name" value="PP2C-like"/>
    <property type="match status" value="1"/>
</dbReference>
<evidence type="ECO:0000256" key="2">
    <source>
        <dbReference type="ARBA" id="ARBA00001946"/>
    </source>
</evidence>
<feature type="region of interest" description="Disordered" evidence="11">
    <location>
        <begin position="356"/>
        <end position="383"/>
    </location>
</feature>
<keyword evidence="6 10" id="KW-0378">Hydrolase</keyword>
<evidence type="ECO:0000256" key="10">
    <source>
        <dbReference type="RuleBase" id="RU003465"/>
    </source>
</evidence>
<comment type="cofactor">
    <cofactor evidence="1">
        <name>Mn(2+)</name>
        <dbReference type="ChEBI" id="CHEBI:29035"/>
    </cofactor>
</comment>
<feature type="compositionally biased region" description="Acidic residues" evidence="11">
    <location>
        <begin position="472"/>
        <end position="482"/>
    </location>
</feature>
<gene>
    <name evidence="13" type="ORF">HGRIS_006043</name>
</gene>
<dbReference type="PANTHER" id="PTHR13832">
    <property type="entry name" value="PROTEIN PHOSPHATASE 2C"/>
    <property type="match status" value="1"/>
</dbReference>
<dbReference type="Proteomes" id="UP001556367">
    <property type="component" value="Unassembled WGS sequence"/>
</dbReference>
<dbReference type="EMBL" id="JASNQZ010000001">
    <property type="protein sequence ID" value="KAL0961055.1"/>
    <property type="molecule type" value="Genomic_DNA"/>
</dbReference>
<sequence>MFGNVGSNTFPTRCAGWASELVRRSYNDSVATAKTSESGGNDKFLYSVSEMQGWRITMEDAHAAVLDLDKESDSRNTFFAVYDGHGGGTVAKFAGQNVHKRLLSEESYHEKQYELALKHAFLGTDEDMRANPAHTRDPSGCTAVAALVTEDGKIYVANAGDSRSVISVKGEVKPLSYDHKPSNEGERARISGAGGFVEFGRVNGNLALSRALGDFEFKKNLSLGPEKQIITADPDISCHQITEEDEFLILACDGIWDCLSSQQVVDFVRYQISEGKELHEIGELMCDHCLAPDTSSGAGIGCDNMTILIVALLHGRTKEEWYAWVKDRVEKGYGYQTPTTLPQLYSQSRLMSFKARQEAQQARERARQEQQGGANAGGGGGAGMFSEPLSHFARVLGSTGGISFMPSSDTSGLAFGNEDSEEDDEEEINQDAGRSFFSETLGLGRPESPDPTRFLREKLQEFERNMQTDGSDALDDEVEDDSGPEHSSSPEPASDGLTPAPAPDSPSHSEKPLQGEAPPPPKALPNGDAPTTAVEQLKSEPQGDEPSPAVKLEGLMDKSEDPTKV</sequence>
<comment type="caution">
    <text evidence="13">The sequence shown here is derived from an EMBL/GenBank/DDBJ whole genome shotgun (WGS) entry which is preliminary data.</text>
</comment>
<keyword evidence="8" id="KW-0464">Manganese</keyword>
<dbReference type="InterPro" id="IPR000222">
    <property type="entry name" value="PP2C_BS"/>
</dbReference>
<keyword evidence="7 10" id="KW-0904">Protein phosphatase</keyword>
<feature type="region of interest" description="Disordered" evidence="11">
    <location>
        <begin position="460"/>
        <end position="565"/>
    </location>
</feature>
<accession>A0ABR3JYL5</accession>
<dbReference type="Gene3D" id="3.60.40.10">
    <property type="entry name" value="PPM-type phosphatase domain"/>
    <property type="match status" value="1"/>
</dbReference>
<evidence type="ECO:0000313" key="13">
    <source>
        <dbReference type="EMBL" id="KAL0961055.1"/>
    </source>
</evidence>
<protein>
    <recommendedName>
        <fullName evidence="4">protein-serine/threonine phosphatase</fullName>
        <ecNumber evidence="4">3.1.3.16</ecNumber>
    </recommendedName>
</protein>
<dbReference type="EC" id="3.1.3.16" evidence="4"/>
<comment type="similarity">
    <text evidence="3 10">Belongs to the PP2C family.</text>
</comment>
<feature type="compositionally biased region" description="Acidic residues" evidence="11">
    <location>
        <begin position="418"/>
        <end position="429"/>
    </location>
</feature>
<dbReference type="SMART" id="SM00332">
    <property type="entry name" value="PP2Cc"/>
    <property type="match status" value="1"/>
</dbReference>
<feature type="compositionally biased region" description="Basic and acidic residues" evidence="11">
    <location>
        <begin position="554"/>
        <end position="565"/>
    </location>
</feature>
<reference evidence="14" key="1">
    <citation type="submission" date="2024-06" db="EMBL/GenBank/DDBJ databases">
        <title>Multi-omics analyses provide insights into the biosynthesis of the anticancer antibiotic pleurotin in Hohenbuehelia grisea.</title>
        <authorList>
            <person name="Weaver J.A."/>
            <person name="Alberti F."/>
        </authorList>
    </citation>
    <scope>NUCLEOTIDE SEQUENCE [LARGE SCALE GENOMIC DNA]</scope>
    <source>
        <strain evidence="14">T-177</strain>
    </source>
</reference>
<dbReference type="CDD" id="cd00143">
    <property type="entry name" value="PP2Cc"/>
    <property type="match status" value="1"/>
</dbReference>
<evidence type="ECO:0000256" key="1">
    <source>
        <dbReference type="ARBA" id="ARBA00001936"/>
    </source>
</evidence>
<evidence type="ECO:0000259" key="12">
    <source>
        <dbReference type="PROSITE" id="PS51746"/>
    </source>
</evidence>
<dbReference type="PROSITE" id="PS51746">
    <property type="entry name" value="PPM_2"/>
    <property type="match status" value="1"/>
</dbReference>
<evidence type="ECO:0000256" key="9">
    <source>
        <dbReference type="ARBA" id="ARBA00048832"/>
    </source>
</evidence>
<dbReference type="PROSITE" id="PS01032">
    <property type="entry name" value="PPM_1"/>
    <property type="match status" value="1"/>
</dbReference>
<dbReference type="Pfam" id="PF00481">
    <property type="entry name" value="PP2C"/>
    <property type="match status" value="1"/>
</dbReference>
<dbReference type="InterPro" id="IPR001932">
    <property type="entry name" value="PPM-type_phosphatase-like_dom"/>
</dbReference>
<comment type="cofactor">
    <cofactor evidence="2">
        <name>Mg(2+)</name>
        <dbReference type="ChEBI" id="CHEBI:18420"/>
    </cofactor>
</comment>
<dbReference type="InterPro" id="IPR015655">
    <property type="entry name" value="PP2C"/>
</dbReference>
<feature type="region of interest" description="Disordered" evidence="11">
    <location>
        <begin position="407"/>
        <end position="429"/>
    </location>
</feature>
<keyword evidence="5" id="KW-0479">Metal-binding</keyword>
<evidence type="ECO:0000256" key="7">
    <source>
        <dbReference type="ARBA" id="ARBA00022912"/>
    </source>
</evidence>
<name>A0ABR3JYL5_9AGAR</name>
<feature type="compositionally biased region" description="Basic and acidic residues" evidence="11">
    <location>
        <begin position="356"/>
        <end position="368"/>
    </location>
</feature>
<dbReference type="InterPro" id="IPR036457">
    <property type="entry name" value="PPM-type-like_dom_sf"/>
</dbReference>
<evidence type="ECO:0000256" key="3">
    <source>
        <dbReference type="ARBA" id="ARBA00006702"/>
    </source>
</evidence>
<proteinExistence type="inferred from homology"/>
<evidence type="ECO:0000256" key="4">
    <source>
        <dbReference type="ARBA" id="ARBA00013081"/>
    </source>
</evidence>
<feature type="compositionally biased region" description="Gly residues" evidence="11">
    <location>
        <begin position="374"/>
        <end position="383"/>
    </location>
</feature>